<name>A0A0F9W4Y6_9ZZZZ</name>
<gene>
    <name evidence="1" type="ORF">LCGC14_0325620</name>
</gene>
<comment type="caution">
    <text evidence="1">The sequence shown here is derived from an EMBL/GenBank/DDBJ whole genome shotgun (WGS) entry which is preliminary data.</text>
</comment>
<feature type="non-terminal residue" evidence="1">
    <location>
        <position position="145"/>
    </location>
</feature>
<organism evidence="1">
    <name type="scientific">marine sediment metagenome</name>
    <dbReference type="NCBI Taxonomy" id="412755"/>
    <lineage>
        <taxon>unclassified sequences</taxon>
        <taxon>metagenomes</taxon>
        <taxon>ecological metagenomes</taxon>
    </lineage>
</organism>
<accession>A0A0F9W4Y6</accession>
<proteinExistence type="predicted"/>
<dbReference type="AlphaFoldDB" id="A0A0F9W4Y6"/>
<evidence type="ECO:0000313" key="1">
    <source>
        <dbReference type="EMBL" id="KKN80756.1"/>
    </source>
</evidence>
<sequence>MYLKYGNYQHAAGEASVVISKQRVFSEAGIVRGLRERWDIQGLLQAVDQTALTAAIDALTAAYAIQARDVGFYLDNGQPTSHQITSADTNGGVRVIAPPSFPQGKGAEYSTFRNYTIALEAEWLDSQATLLLWQETIRFQGGGPQ</sequence>
<reference evidence="1" key="1">
    <citation type="journal article" date="2015" name="Nature">
        <title>Complex archaea that bridge the gap between prokaryotes and eukaryotes.</title>
        <authorList>
            <person name="Spang A."/>
            <person name="Saw J.H."/>
            <person name="Jorgensen S.L."/>
            <person name="Zaremba-Niedzwiedzka K."/>
            <person name="Martijn J."/>
            <person name="Lind A.E."/>
            <person name="van Eijk R."/>
            <person name="Schleper C."/>
            <person name="Guy L."/>
            <person name="Ettema T.J."/>
        </authorList>
    </citation>
    <scope>NUCLEOTIDE SEQUENCE</scope>
</reference>
<dbReference type="EMBL" id="LAZR01000225">
    <property type="protein sequence ID" value="KKN80756.1"/>
    <property type="molecule type" value="Genomic_DNA"/>
</dbReference>
<protein>
    <submittedName>
        <fullName evidence="1">Uncharacterized protein</fullName>
    </submittedName>
</protein>